<dbReference type="EMBL" id="AP008955">
    <property type="protein sequence ID" value="BAH42142.1"/>
    <property type="molecule type" value="Genomic_DNA"/>
</dbReference>
<organism evidence="1 2">
    <name type="scientific">Brevibacillus brevis (strain 47 / JCM 6285 / NBRC 100599)</name>
    <dbReference type="NCBI Taxonomy" id="358681"/>
    <lineage>
        <taxon>Bacteria</taxon>
        <taxon>Bacillati</taxon>
        <taxon>Bacillota</taxon>
        <taxon>Bacilli</taxon>
        <taxon>Bacillales</taxon>
        <taxon>Paenibacillaceae</taxon>
        <taxon>Brevibacillus</taxon>
    </lineage>
</organism>
<dbReference type="HOGENOM" id="CLU_1700862_0_0_9"/>
<accession>C0Z799</accession>
<evidence type="ECO:0000313" key="2">
    <source>
        <dbReference type="Proteomes" id="UP000001877"/>
    </source>
</evidence>
<gene>
    <name evidence="1" type="ordered locus">BBR47_11650</name>
</gene>
<protein>
    <submittedName>
        <fullName evidence="1">Uncharacterized protein</fullName>
    </submittedName>
</protein>
<proteinExistence type="predicted"/>
<sequence>MQTMRAECGPVRINTNRAVLGTGYVGGATQGFNRYQTGYDAALSGRQGSAEPFRSVLEKHGYTADNLPTGAVIAVANITECWSVGENHQGGMPVLFNGDEGQMKRICLQEDSFGWFEHGRFVWEMTDVKPFDPVPAKGQQGLWNWGGERDASRT</sequence>
<name>C0Z799_BREBN</name>
<dbReference type="KEGG" id="bbe:BBR47_11650"/>
<evidence type="ECO:0000313" key="1">
    <source>
        <dbReference type="EMBL" id="BAH42142.1"/>
    </source>
</evidence>
<reference evidence="1 2" key="1">
    <citation type="submission" date="2005-03" db="EMBL/GenBank/DDBJ databases">
        <title>Brevibacillus brevis strain 47, complete genome.</title>
        <authorList>
            <person name="Hosoyama A."/>
            <person name="Yamada R."/>
            <person name="Hongo Y."/>
            <person name="Terui Y."/>
            <person name="Ankai A."/>
            <person name="Masuyama W."/>
            <person name="Sekiguchi M."/>
            <person name="Takeda T."/>
            <person name="Asano K."/>
            <person name="Ohji S."/>
            <person name="Ichikawa N."/>
            <person name="Narita S."/>
            <person name="Aoki N."/>
            <person name="Miura H."/>
            <person name="Matsushita S."/>
            <person name="Sekigawa T."/>
            <person name="Yamagata H."/>
            <person name="Yoshikawa H."/>
            <person name="Udaka S."/>
            <person name="Tanikawa S."/>
            <person name="Fujita N."/>
        </authorList>
    </citation>
    <scope>NUCLEOTIDE SEQUENCE [LARGE SCALE GENOMIC DNA]</scope>
    <source>
        <strain evidence="2">47 / JCM 6285 / NBRC 100599</strain>
    </source>
</reference>
<dbReference type="AlphaFoldDB" id="C0Z799"/>
<dbReference type="Proteomes" id="UP000001877">
    <property type="component" value="Chromosome"/>
</dbReference>
<dbReference type="RefSeq" id="WP_012684893.1">
    <property type="nucleotide sequence ID" value="NC_012491.1"/>
</dbReference>
<keyword evidence="2" id="KW-1185">Reference proteome</keyword>